<sequence length="241" mass="26260">MTDTKESKQERDARKEAARATRQMGWAVFLVTGAILLVFAGVWLTNRPENTEDIGDVATISATDHTKGATTTPKAVLIEYSDFQCPACAAYEPLVNELASTYGPQGLTVVYRHYPLPQHNKALLMAKASEAASGQGKFWEMHDLIFAEQADWSKISVAEVEKTITAYAKKLDLDLTKFNTALNSKVVANKIQADVASAKTAKVVGTPTFFLNGQEVVARTSEDFARLIEQSLATTTANAKL</sequence>
<dbReference type="GO" id="GO:0016491">
    <property type="term" value="F:oxidoreductase activity"/>
    <property type="evidence" value="ECO:0007669"/>
    <property type="project" value="UniProtKB-KW"/>
</dbReference>
<dbReference type="PANTHER" id="PTHR13887:SF14">
    <property type="entry name" value="DISULFIDE BOND FORMATION PROTEIN D"/>
    <property type="match status" value="1"/>
</dbReference>
<dbReference type="AlphaFoldDB" id="A0A1G2QDG7"/>
<comment type="caution">
    <text evidence="8">The sequence shown here is derived from an EMBL/GenBank/DDBJ whole genome shotgun (WGS) entry which is preliminary data.</text>
</comment>
<dbReference type="STRING" id="1802438.A2571_01780"/>
<dbReference type="InterPro" id="IPR036249">
    <property type="entry name" value="Thioredoxin-like_sf"/>
</dbReference>
<reference evidence="8 9" key="1">
    <citation type="journal article" date="2016" name="Nat. Commun.">
        <title>Thousands of microbial genomes shed light on interconnected biogeochemical processes in an aquifer system.</title>
        <authorList>
            <person name="Anantharaman K."/>
            <person name="Brown C.T."/>
            <person name="Hug L.A."/>
            <person name="Sharon I."/>
            <person name="Castelle C.J."/>
            <person name="Probst A.J."/>
            <person name="Thomas B.C."/>
            <person name="Singh A."/>
            <person name="Wilkins M.J."/>
            <person name="Karaoz U."/>
            <person name="Brodie E.L."/>
            <person name="Williams K.H."/>
            <person name="Hubbard S.S."/>
            <person name="Banfield J.F."/>
        </authorList>
    </citation>
    <scope>NUCLEOTIDE SEQUENCE [LARGE SCALE GENOMIC DNA]</scope>
</reference>
<dbReference type="InterPro" id="IPR012336">
    <property type="entry name" value="Thioredoxin-like_fold"/>
</dbReference>
<dbReference type="Gene3D" id="3.40.30.10">
    <property type="entry name" value="Glutaredoxin"/>
    <property type="match status" value="1"/>
</dbReference>
<dbReference type="SUPFAM" id="SSF52833">
    <property type="entry name" value="Thioredoxin-like"/>
    <property type="match status" value="1"/>
</dbReference>
<dbReference type="EMBL" id="MHTJ01000003">
    <property type="protein sequence ID" value="OHA58488.1"/>
    <property type="molecule type" value="Genomic_DNA"/>
</dbReference>
<organism evidence="8 9">
    <name type="scientific">Candidatus Vogelbacteria bacterium RIFOXYD1_FULL_44_32</name>
    <dbReference type="NCBI Taxonomy" id="1802438"/>
    <lineage>
        <taxon>Bacteria</taxon>
        <taxon>Candidatus Vogeliibacteriota</taxon>
    </lineage>
</organism>
<dbReference type="InterPro" id="IPR013766">
    <property type="entry name" value="Thioredoxin_domain"/>
</dbReference>
<evidence type="ECO:0000313" key="9">
    <source>
        <dbReference type="Proteomes" id="UP000177043"/>
    </source>
</evidence>
<keyword evidence="6" id="KW-0472">Membrane</keyword>
<evidence type="ECO:0000256" key="5">
    <source>
        <dbReference type="ARBA" id="ARBA00023284"/>
    </source>
</evidence>
<keyword evidence="5" id="KW-0676">Redox-active center</keyword>
<protein>
    <recommendedName>
        <fullName evidence="7">Thioredoxin domain-containing protein</fullName>
    </recommendedName>
</protein>
<keyword evidence="6" id="KW-0812">Transmembrane</keyword>
<dbReference type="CDD" id="cd02972">
    <property type="entry name" value="DsbA_family"/>
    <property type="match status" value="1"/>
</dbReference>
<dbReference type="Proteomes" id="UP000177043">
    <property type="component" value="Unassembled WGS sequence"/>
</dbReference>
<evidence type="ECO:0000256" key="4">
    <source>
        <dbReference type="ARBA" id="ARBA00023157"/>
    </source>
</evidence>
<evidence type="ECO:0000256" key="3">
    <source>
        <dbReference type="ARBA" id="ARBA00023002"/>
    </source>
</evidence>
<feature type="transmembrane region" description="Helical" evidence="6">
    <location>
        <begin position="24"/>
        <end position="44"/>
    </location>
</feature>
<dbReference type="PANTHER" id="PTHR13887">
    <property type="entry name" value="GLUTATHIONE S-TRANSFERASE KAPPA"/>
    <property type="match status" value="1"/>
</dbReference>
<proteinExistence type="inferred from homology"/>
<evidence type="ECO:0000259" key="7">
    <source>
        <dbReference type="PROSITE" id="PS51352"/>
    </source>
</evidence>
<keyword evidence="6" id="KW-1133">Transmembrane helix</keyword>
<feature type="domain" description="Thioredoxin" evidence="7">
    <location>
        <begin position="30"/>
        <end position="233"/>
    </location>
</feature>
<evidence type="ECO:0000313" key="8">
    <source>
        <dbReference type="EMBL" id="OHA58488.1"/>
    </source>
</evidence>
<dbReference type="PROSITE" id="PS51352">
    <property type="entry name" value="THIOREDOXIN_2"/>
    <property type="match status" value="1"/>
</dbReference>
<gene>
    <name evidence="8" type="ORF">A2571_01780</name>
</gene>
<name>A0A1G2QDG7_9BACT</name>
<keyword evidence="4" id="KW-1015">Disulfide bond</keyword>
<comment type="similarity">
    <text evidence="1">Belongs to the thioredoxin family. DsbA subfamily.</text>
</comment>
<evidence type="ECO:0000256" key="6">
    <source>
        <dbReference type="SAM" id="Phobius"/>
    </source>
</evidence>
<keyword evidence="2" id="KW-0732">Signal</keyword>
<evidence type="ECO:0000256" key="2">
    <source>
        <dbReference type="ARBA" id="ARBA00022729"/>
    </source>
</evidence>
<dbReference type="Pfam" id="PF13462">
    <property type="entry name" value="Thioredoxin_4"/>
    <property type="match status" value="1"/>
</dbReference>
<evidence type="ECO:0000256" key="1">
    <source>
        <dbReference type="ARBA" id="ARBA00005791"/>
    </source>
</evidence>
<accession>A0A1G2QDG7</accession>
<keyword evidence="3" id="KW-0560">Oxidoreductase</keyword>